<protein>
    <submittedName>
        <fullName evidence="1">Uncharacterized protein</fullName>
    </submittedName>
</protein>
<comment type="caution">
    <text evidence="1">The sequence shown here is derived from an EMBL/GenBank/DDBJ whole genome shotgun (WGS) entry which is preliminary data.</text>
</comment>
<accession>A0ABQ1HB34</accession>
<name>A0ABQ1HB34_9GAMM</name>
<dbReference type="EMBL" id="BMKC01000001">
    <property type="protein sequence ID" value="GGA69033.1"/>
    <property type="molecule type" value="Genomic_DNA"/>
</dbReference>
<keyword evidence="2" id="KW-1185">Reference proteome</keyword>
<reference evidence="2" key="1">
    <citation type="journal article" date="2019" name="Int. J. Syst. Evol. Microbiol.">
        <title>The Global Catalogue of Microorganisms (GCM) 10K type strain sequencing project: providing services to taxonomists for standard genome sequencing and annotation.</title>
        <authorList>
            <consortium name="The Broad Institute Genomics Platform"/>
            <consortium name="The Broad Institute Genome Sequencing Center for Infectious Disease"/>
            <person name="Wu L."/>
            <person name="Ma J."/>
        </authorList>
    </citation>
    <scope>NUCLEOTIDE SEQUENCE [LARGE SCALE GENOMIC DNA]</scope>
    <source>
        <strain evidence="2">CGMCC 1.15905</strain>
    </source>
</reference>
<organism evidence="1 2">
    <name type="scientific">Arenimonas soli</name>
    <dbReference type="NCBI Taxonomy" id="2269504"/>
    <lineage>
        <taxon>Bacteria</taxon>
        <taxon>Pseudomonadati</taxon>
        <taxon>Pseudomonadota</taxon>
        <taxon>Gammaproteobacteria</taxon>
        <taxon>Lysobacterales</taxon>
        <taxon>Lysobacteraceae</taxon>
        <taxon>Arenimonas</taxon>
    </lineage>
</organism>
<sequence length="118" mass="12338">MARKTPGNPIPADRLGEPHAQLRDAAGKLLGGVVFKDGQWVLGLDGRMVGESASAAHVLAILKRAAAIARAEGRDVSLVFSATLRAAAHQEAADNGMGFDAFQEHLAAQMNKAEPQKG</sequence>
<dbReference type="RefSeq" id="WP_188660667.1">
    <property type="nucleotide sequence ID" value="NZ_BMKC01000001.1"/>
</dbReference>
<gene>
    <name evidence="1" type="ORF">GCM10011521_04070</name>
</gene>
<dbReference type="Proteomes" id="UP000623419">
    <property type="component" value="Unassembled WGS sequence"/>
</dbReference>
<proteinExistence type="predicted"/>
<evidence type="ECO:0000313" key="2">
    <source>
        <dbReference type="Proteomes" id="UP000623419"/>
    </source>
</evidence>
<evidence type="ECO:0000313" key="1">
    <source>
        <dbReference type="EMBL" id="GGA69033.1"/>
    </source>
</evidence>